<sequence>MIEELRAIVGDAYALTGADLATWSQDWTGTYQFNPLAVVRPANTAEVSEIVKWANRTGIAIVPVSGNTGLSGGTQAEGAVMLSLDRMNAIREIRPEARIAIVEAGVILSNLHDATEAQDLIFPLTFGAKGSAMIGGCLSTNAGGSNVLRYGNTRDLVLGIEAVLPTGEVMEIMSELHKDNSGYNLKHLLIGAEGTLGIITAAVLKLHPKPRAYATAMVAVPALPDALVLLNRLQQETGGAVEAFEYMPRKHVEVHRQIHPGAREPFEDPQEVNILVEVGATAPRDCDPGPDGQVPIAAYLEEVLAGMFEEGMLLDAVVAQNEAQRREMWERREAAAEIALSRRPVIVNDIAVPLDQVAPFLARMETVLPDVDPGAEPIIVSHLGDGNVHYTVWPASQDPEVHDAIMEAVEDVVLDMGGSFSAEHGIGTSKLPSMRRRKNPVALQAMKAIKAALDPNGILNPGKLLP</sequence>
<dbReference type="InterPro" id="IPR004113">
    <property type="entry name" value="FAD-bd_oxidored_4_C"/>
</dbReference>
<dbReference type="SUPFAM" id="SSF56176">
    <property type="entry name" value="FAD-binding/transporter-associated domain-like"/>
    <property type="match status" value="1"/>
</dbReference>
<dbReference type="Gene3D" id="3.30.465.10">
    <property type="match status" value="1"/>
</dbReference>
<dbReference type="Gene3D" id="3.30.70.2740">
    <property type="match status" value="1"/>
</dbReference>
<dbReference type="SUPFAM" id="SSF55103">
    <property type="entry name" value="FAD-linked oxidases, C-terminal domain"/>
    <property type="match status" value="1"/>
</dbReference>
<dbReference type="Pfam" id="PF01565">
    <property type="entry name" value="FAD_binding_4"/>
    <property type="match status" value="1"/>
</dbReference>
<dbReference type="Gene3D" id="1.10.45.10">
    <property type="entry name" value="Vanillyl-alcohol Oxidase, Chain A, domain 4"/>
    <property type="match status" value="1"/>
</dbReference>
<dbReference type="InterPro" id="IPR016164">
    <property type="entry name" value="FAD-linked_Oxase-like_C"/>
</dbReference>
<dbReference type="PANTHER" id="PTHR43716">
    <property type="entry name" value="D-2-HYDROXYGLUTARATE DEHYDROGENASE, MITOCHONDRIAL"/>
    <property type="match status" value="1"/>
</dbReference>
<evidence type="ECO:0000313" key="6">
    <source>
        <dbReference type="Proteomes" id="UP001195941"/>
    </source>
</evidence>
<dbReference type="EMBL" id="JADMKU010000004">
    <property type="protein sequence ID" value="MBR9650790.1"/>
    <property type="molecule type" value="Genomic_DNA"/>
</dbReference>
<dbReference type="PANTHER" id="PTHR43716:SF2">
    <property type="entry name" value="BLL6224 PROTEIN"/>
    <property type="match status" value="1"/>
</dbReference>
<keyword evidence="6" id="KW-1185">Reference proteome</keyword>
<dbReference type="Proteomes" id="UP001195941">
    <property type="component" value="Unassembled WGS sequence"/>
</dbReference>
<dbReference type="InterPro" id="IPR016171">
    <property type="entry name" value="Vanillyl_alc_oxidase_C-sub2"/>
</dbReference>
<dbReference type="InterPro" id="IPR051264">
    <property type="entry name" value="FAD-oxidored/transferase_4"/>
</dbReference>
<dbReference type="InterPro" id="IPR036318">
    <property type="entry name" value="FAD-bd_PCMH-like_sf"/>
</dbReference>
<protein>
    <submittedName>
        <fullName evidence="5">FAD-binding oxidoreductase</fullName>
    </submittedName>
</protein>
<dbReference type="RefSeq" id="WP_212700304.1">
    <property type="nucleotide sequence ID" value="NZ_JADMKU010000004.1"/>
</dbReference>
<dbReference type="InterPro" id="IPR006094">
    <property type="entry name" value="Oxid_FAD_bind_N"/>
</dbReference>
<dbReference type="PROSITE" id="PS51387">
    <property type="entry name" value="FAD_PCMH"/>
    <property type="match status" value="1"/>
</dbReference>
<name>A0ABS5HPA9_9RHOB</name>
<evidence type="ECO:0000256" key="2">
    <source>
        <dbReference type="ARBA" id="ARBA00022630"/>
    </source>
</evidence>
<keyword evidence="3" id="KW-0274">FAD</keyword>
<evidence type="ECO:0000256" key="3">
    <source>
        <dbReference type="ARBA" id="ARBA00022827"/>
    </source>
</evidence>
<dbReference type="Gene3D" id="3.30.43.10">
    <property type="entry name" value="Uridine Diphospho-n-acetylenolpyruvylglucosamine Reductase, domain 2"/>
    <property type="match status" value="1"/>
</dbReference>
<gene>
    <name evidence="5" type="ORF">IT775_06615</name>
</gene>
<dbReference type="InterPro" id="IPR016167">
    <property type="entry name" value="FAD-bd_PCMH_sub1"/>
</dbReference>
<reference evidence="5 6" key="1">
    <citation type="journal article" date="2021" name="Arch. Microbiol.">
        <title>Thalassobius aquimarinus sp. nov., isolated from the Sea of Japan seashore.</title>
        <authorList>
            <person name="Kurilenko V.V."/>
            <person name="Romanenko L.A."/>
            <person name="Chernysheva N.Y."/>
            <person name="Velansky P.V."/>
            <person name="Tekutyeva L.A."/>
            <person name="Isaeva M.P."/>
            <person name="Mikhailov V.V."/>
        </authorList>
    </citation>
    <scope>NUCLEOTIDE SEQUENCE [LARGE SCALE GENOMIC DNA]</scope>
    <source>
        <strain evidence="5 6">KMM 8518</strain>
    </source>
</reference>
<evidence type="ECO:0000256" key="1">
    <source>
        <dbReference type="ARBA" id="ARBA00008000"/>
    </source>
</evidence>
<feature type="domain" description="FAD-binding PCMH-type" evidence="4">
    <location>
        <begin position="31"/>
        <end position="209"/>
    </location>
</feature>
<dbReference type="InterPro" id="IPR016166">
    <property type="entry name" value="FAD-bd_PCMH"/>
</dbReference>
<dbReference type="InterPro" id="IPR016169">
    <property type="entry name" value="FAD-bd_PCMH_sub2"/>
</dbReference>
<accession>A0ABS5HPA9</accession>
<dbReference type="Gene3D" id="3.30.70.2190">
    <property type="match status" value="1"/>
</dbReference>
<evidence type="ECO:0000313" key="5">
    <source>
        <dbReference type="EMBL" id="MBR9650790.1"/>
    </source>
</evidence>
<evidence type="ECO:0000259" key="4">
    <source>
        <dbReference type="PROSITE" id="PS51387"/>
    </source>
</evidence>
<proteinExistence type="inferred from homology"/>
<comment type="caution">
    <text evidence="5">The sequence shown here is derived from an EMBL/GenBank/DDBJ whole genome shotgun (WGS) entry which is preliminary data.</text>
</comment>
<keyword evidence="2" id="KW-0285">Flavoprotein</keyword>
<comment type="similarity">
    <text evidence="1">Belongs to the FAD-binding oxidoreductase/transferase type 4 family.</text>
</comment>
<organism evidence="5 6">
    <name type="scientific">Thalassovita aquimarina</name>
    <dbReference type="NCBI Taxonomy" id="2785917"/>
    <lineage>
        <taxon>Bacteria</taxon>
        <taxon>Pseudomonadati</taxon>
        <taxon>Pseudomonadota</taxon>
        <taxon>Alphaproteobacteria</taxon>
        <taxon>Rhodobacterales</taxon>
        <taxon>Roseobacteraceae</taxon>
        <taxon>Thalassovita</taxon>
    </lineage>
</organism>
<dbReference type="Pfam" id="PF02913">
    <property type="entry name" value="FAD-oxidase_C"/>
    <property type="match status" value="1"/>
</dbReference>